<protein>
    <submittedName>
        <fullName evidence="2">Uncharacterized protein</fullName>
    </submittedName>
</protein>
<dbReference type="HOGENOM" id="CLU_051674_1_1_0"/>
<feature type="transmembrane region" description="Helical" evidence="1">
    <location>
        <begin position="254"/>
        <end position="274"/>
    </location>
</feature>
<dbReference type="Proteomes" id="UP000002027">
    <property type="component" value="Chromosome 1"/>
</dbReference>
<dbReference type="GO" id="GO:0140359">
    <property type="term" value="F:ABC-type transporter activity"/>
    <property type="evidence" value="ECO:0007669"/>
    <property type="project" value="InterPro"/>
</dbReference>
<reference evidence="3" key="1">
    <citation type="submission" date="2009-11" db="EMBL/GenBank/DDBJ databases">
        <title>The complete chromosome 1 of Sphaerobacter thermophilus DSM 20745.</title>
        <authorList>
            <person name="Lucas S."/>
            <person name="Copeland A."/>
            <person name="Lapidus A."/>
            <person name="Glavina del Rio T."/>
            <person name="Dalin E."/>
            <person name="Tice H."/>
            <person name="Bruce D."/>
            <person name="Goodwin L."/>
            <person name="Pitluck S."/>
            <person name="Kyrpides N."/>
            <person name="Mavromatis K."/>
            <person name="Ivanova N."/>
            <person name="Mikhailova N."/>
            <person name="LaButti K.M."/>
            <person name="Clum A."/>
            <person name="Sun H.I."/>
            <person name="Brettin T."/>
            <person name="Detter J.C."/>
            <person name="Han C."/>
            <person name="Larimer F."/>
            <person name="Land M."/>
            <person name="Hauser L."/>
            <person name="Markowitz V."/>
            <person name="Cheng J.F."/>
            <person name="Hugenholtz P."/>
            <person name="Woyke T."/>
            <person name="Wu D."/>
            <person name="Steenblock K."/>
            <person name="Schneider S."/>
            <person name="Pukall R."/>
            <person name="Goeker M."/>
            <person name="Klenk H.P."/>
            <person name="Eisen J.A."/>
        </authorList>
    </citation>
    <scope>NUCLEOTIDE SEQUENCE [LARGE SCALE GENOMIC DNA]</scope>
    <source>
        <strain evidence="3">ATCC 49802 / DSM 20745 / S 6022</strain>
    </source>
</reference>
<gene>
    <name evidence="2" type="ordered locus">Sthe_0289</name>
</gene>
<keyword evidence="3" id="KW-1185">Reference proteome</keyword>
<feature type="transmembrane region" description="Helical" evidence="1">
    <location>
        <begin position="82"/>
        <end position="102"/>
    </location>
</feature>
<dbReference type="InParanoid" id="D1C6W7"/>
<accession>D1C6W7</accession>
<evidence type="ECO:0000256" key="1">
    <source>
        <dbReference type="SAM" id="Phobius"/>
    </source>
</evidence>
<dbReference type="STRING" id="479434.Sthe_0289"/>
<evidence type="ECO:0000313" key="3">
    <source>
        <dbReference type="Proteomes" id="UP000002027"/>
    </source>
</evidence>
<feature type="transmembrane region" description="Helical" evidence="1">
    <location>
        <begin position="198"/>
        <end position="217"/>
    </location>
</feature>
<feature type="transmembrane region" description="Helical" evidence="1">
    <location>
        <begin position="39"/>
        <end position="62"/>
    </location>
</feature>
<dbReference type="KEGG" id="sti:Sthe_0289"/>
<dbReference type="Pfam" id="PF12679">
    <property type="entry name" value="ABC2_membrane_2"/>
    <property type="match status" value="1"/>
</dbReference>
<dbReference type="PANTHER" id="PTHR37305">
    <property type="entry name" value="INTEGRAL MEMBRANE PROTEIN-RELATED"/>
    <property type="match status" value="1"/>
</dbReference>
<keyword evidence="1" id="KW-1133">Transmembrane helix</keyword>
<dbReference type="AlphaFoldDB" id="D1C6W7"/>
<evidence type="ECO:0000313" key="2">
    <source>
        <dbReference type="EMBL" id="ACZ37728.1"/>
    </source>
</evidence>
<organism evidence="2 3">
    <name type="scientific">Sphaerobacter thermophilus (strain ATCC 49802 / DSM 20745 / KCCM 41009 / NCIMB 13125 / S 6022)</name>
    <dbReference type="NCBI Taxonomy" id="479434"/>
    <lineage>
        <taxon>Bacteria</taxon>
        <taxon>Pseudomonadati</taxon>
        <taxon>Thermomicrobiota</taxon>
        <taxon>Thermomicrobia</taxon>
        <taxon>Sphaerobacterales</taxon>
        <taxon>Sphaerobacterineae</taxon>
        <taxon>Sphaerobacteraceae</taxon>
        <taxon>Sphaerobacter</taxon>
    </lineage>
</organism>
<dbReference type="PANTHER" id="PTHR37305:SF1">
    <property type="entry name" value="MEMBRANE PROTEIN"/>
    <property type="match status" value="1"/>
</dbReference>
<dbReference type="GO" id="GO:0005886">
    <property type="term" value="C:plasma membrane"/>
    <property type="evidence" value="ECO:0007669"/>
    <property type="project" value="UniProtKB-SubCell"/>
</dbReference>
<sequence length="279" mass="29615">MASTIVDIRQKSTRLRPAIPLTATLRAEWTKLMTVRSTYVLLALSLLLSVAVTALVSWAAGWSWSEWAEADRAAFDPVINSFVGLLLATVLLVALSVGFVTSEYTSGMVRLTLTTTPRRGRVLLAKAGVIAAVTMVAGVIITVATFLTGQAVFAAYDVPTASLGDRDAALAVLATGLTTAVYPVIGVAIGYLLRRTAVAITVTLLLMFAPAFFGPLLPLRWQERVLAYLPGPATDSLAFGHLATDAPMYLERGIAAVVVAAWLVALLGAAYLVLNRRDV</sequence>
<reference evidence="2 3" key="2">
    <citation type="journal article" date="2010" name="Stand. Genomic Sci.">
        <title>Complete genome sequence of Desulfohalobium retbaense type strain (HR(100)).</title>
        <authorList>
            <person name="Spring S."/>
            <person name="Nolan M."/>
            <person name="Lapidus A."/>
            <person name="Glavina Del Rio T."/>
            <person name="Copeland A."/>
            <person name="Tice H."/>
            <person name="Cheng J.F."/>
            <person name="Lucas S."/>
            <person name="Land M."/>
            <person name="Chen F."/>
            <person name="Bruce D."/>
            <person name="Goodwin L."/>
            <person name="Pitluck S."/>
            <person name="Ivanova N."/>
            <person name="Mavromatis K."/>
            <person name="Mikhailova N."/>
            <person name="Pati A."/>
            <person name="Chen A."/>
            <person name="Palaniappan K."/>
            <person name="Hauser L."/>
            <person name="Chang Y.J."/>
            <person name="Jeffries C.D."/>
            <person name="Munk C."/>
            <person name="Kiss H."/>
            <person name="Chain P."/>
            <person name="Han C."/>
            <person name="Brettin T."/>
            <person name="Detter J.C."/>
            <person name="Schuler E."/>
            <person name="Goker M."/>
            <person name="Rohde M."/>
            <person name="Bristow J."/>
            <person name="Eisen J.A."/>
            <person name="Markowitz V."/>
            <person name="Hugenholtz P."/>
            <person name="Kyrpides N.C."/>
            <person name="Klenk H.P."/>
        </authorList>
    </citation>
    <scope>NUCLEOTIDE SEQUENCE [LARGE SCALE GENOMIC DNA]</scope>
    <source>
        <strain evidence="3">ATCC 49802 / DSM 20745 / S 6022</strain>
    </source>
</reference>
<feature type="transmembrane region" description="Helical" evidence="1">
    <location>
        <begin position="123"/>
        <end position="148"/>
    </location>
</feature>
<proteinExistence type="predicted"/>
<name>D1C6W7_SPHTD</name>
<keyword evidence="1" id="KW-0472">Membrane</keyword>
<dbReference type="OrthoDB" id="3297477at2"/>
<feature type="transmembrane region" description="Helical" evidence="1">
    <location>
        <begin position="168"/>
        <end position="191"/>
    </location>
</feature>
<keyword evidence="1" id="KW-0812">Transmembrane</keyword>
<dbReference type="eggNOG" id="COG1668">
    <property type="taxonomic scope" value="Bacteria"/>
</dbReference>
<dbReference type="EMBL" id="CP001823">
    <property type="protein sequence ID" value="ACZ37728.1"/>
    <property type="molecule type" value="Genomic_DNA"/>
</dbReference>
<dbReference type="RefSeq" id="WP_012870776.1">
    <property type="nucleotide sequence ID" value="NC_013523.1"/>
</dbReference>